<proteinExistence type="predicted"/>
<feature type="region of interest" description="Disordered" evidence="1">
    <location>
        <begin position="306"/>
        <end position="354"/>
    </location>
</feature>
<feature type="compositionally biased region" description="Basic and acidic residues" evidence="1">
    <location>
        <begin position="432"/>
        <end position="458"/>
    </location>
</feature>
<reference evidence="3" key="1">
    <citation type="journal article" date="2011" name="Genome Biol.">
        <title>Comparative genomics of the social amoebae Dictyostelium discoideum and Dictyostelium purpureum.</title>
        <authorList>
            <consortium name="US DOE Joint Genome Institute (JGI-PGF)"/>
            <person name="Sucgang R."/>
            <person name="Kuo A."/>
            <person name="Tian X."/>
            <person name="Salerno W."/>
            <person name="Parikh A."/>
            <person name="Feasley C.L."/>
            <person name="Dalin E."/>
            <person name="Tu H."/>
            <person name="Huang E."/>
            <person name="Barry K."/>
            <person name="Lindquist E."/>
            <person name="Shapiro H."/>
            <person name="Bruce D."/>
            <person name="Schmutz J."/>
            <person name="Salamov A."/>
            <person name="Fey P."/>
            <person name="Gaudet P."/>
            <person name="Anjard C."/>
            <person name="Babu M.M."/>
            <person name="Basu S."/>
            <person name="Bushmanova Y."/>
            <person name="van der Wel H."/>
            <person name="Katoh-Kurasawa M."/>
            <person name="Dinh C."/>
            <person name="Coutinho P.M."/>
            <person name="Saito T."/>
            <person name="Elias M."/>
            <person name="Schaap P."/>
            <person name="Kay R.R."/>
            <person name="Henrissat B."/>
            <person name="Eichinger L."/>
            <person name="Rivero F."/>
            <person name="Putnam N.H."/>
            <person name="West C.M."/>
            <person name="Loomis W.F."/>
            <person name="Chisholm R.L."/>
            <person name="Shaulsky G."/>
            <person name="Strassmann J.E."/>
            <person name="Queller D.C."/>
            <person name="Kuspa A."/>
            <person name="Grigoriev I.V."/>
        </authorList>
    </citation>
    <scope>NUCLEOTIDE SEQUENCE [LARGE SCALE GENOMIC DNA]</scope>
    <source>
        <strain evidence="3">QSDP1</strain>
    </source>
</reference>
<feature type="compositionally biased region" description="Acidic residues" evidence="1">
    <location>
        <begin position="171"/>
        <end position="182"/>
    </location>
</feature>
<feature type="region of interest" description="Disordered" evidence="1">
    <location>
        <begin position="235"/>
        <end position="291"/>
    </location>
</feature>
<evidence type="ECO:0000313" key="3">
    <source>
        <dbReference type="Proteomes" id="UP000001064"/>
    </source>
</evidence>
<organism evidence="2 3">
    <name type="scientific">Dictyostelium purpureum</name>
    <name type="common">Slime mold</name>
    <dbReference type="NCBI Taxonomy" id="5786"/>
    <lineage>
        <taxon>Eukaryota</taxon>
        <taxon>Amoebozoa</taxon>
        <taxon>Evosea</taxon>
        <taxon>Eumycetozoa</taxon>
        <taxon>Dictyostelia</taxon>
        <taxon>Dictyosteliales</taxon>
        <taxon>Dictyosteliaceae</taxon>
        <taxon>Dictyostelium</taxon>
    </lineage>
</organism>
<sequence length="458" mass="53988">MKLTPQQIVDLLKDMIIQTFYARGENKSFFNEGVTTAEKMIKKFKLTQLIQPTTLVVNYFTVHQQQEDEQEQLVIQNDQQEVDQQHLEQNEEQQKEVNQQHLEKNEDQQQEVNEKNLENNEEEQQLHLSLTLEHHPIDSDEEFNYKYRCYQDPNSPPATQKSPSQKKEPDEISQEQIEENEKEESQIGEMTLSQQIEANNFQEFLKNHKEPEPIVLGLTLEHHPIDSDEEFNYKYKCYQDPDSPGNQQQEENQAEESNQKNSHPLLNQDQMDQYASSEDNDDENQNQNLRLSLTLEHHPIDSDDDYDYNWKCYQDPNSPSSTPKSPAQDQEEQEENDQNQVDSPEQEKQVEELTLSQQIEEKNFQEFLKNHQEPEPIVLGLTLEQHSIDSEEEFNYNYISYQIPNISPIASSPVINQQENYIAEETDQNEIQENHDQQNEAEHLAKQTNQKVEEDQQL</sequence>
<dbReference type="GeneID" id="10501378"/>
<dbReference type="RefSeq" id="XP_003287429.1">
    <property type="nucleotide sequence ID" value="XM_003287381.1"/>
</dbReference>
<feature type="region of interest" description="Disordered" evidence="1">
    <location>
        <begin position="81"/>
        <end position="125"/>
    </location>
</feature>
<dbReference type="EMBL" id="GL871039">
    <property type="protein sequence ID" value="EGC36054.1"/>
    <property type="molecule type" value="Genomic_DNA"/>
</dbReference>
<dbReference type="AlphaFoldDB" id="F0ZJ29"/>
<gene>
    <name evidence="2" type="ORF">DICPUDRAFT_78273</name>
</gene>
<dbReference type="InParanoid" id="F0ZJ29"/>
<feature type="region of interest" description="Disordered" evidence="1">
    <location>
        <begin position="148"/>
        <end position="188"/>
    </location>
</feature>
<feature type="compositionally biased region" description="Polar residues" evidence="1">
    <location>
        <begin position="262"/>
        <end position="277"/>
    </location>
</feature>
<protein>
    <submittedName>
        <fullName evidence="2">Uncharacterized protein</fullName>
    </submittedName>
</protein>
<feature type="compositionally biased region" description="Basic and acidic residues" evidence="1">
    <location>
        <begin position="101"/>
        <end position="118"/>
    </location>
</feature>
<evidence type="ECO:0000256" key="1">
    <source>
        <dbReference type="SAM" id="MobiDB-lite"/>
    </source>
</evidence>
<feature type="compositionally biased region" description="Basic and acidic residues" evidence="1">
    <location>
        <begin position="83"/>
        <end position="95"/>
    </location>
</feature>
<evidence type="ECO:0000313" key="2">
    <source>
        <dbReference type="EMBL" id="EGC36054.1"/>
    </source>
</evidence>
<name>F0ZJ29_DICPU</name>
<keyword evidence="3" id="KW-1185">Reference proteome</keyword>
<feature type="region of interest" description="Disordered" evidence="1">
    <location>
        <begin position="421"/>
        <end position="458"/>
    </location>
</feature>
<feature type="compositionally biased region" description="Polar residues" evidence="1">
    <location>
        <begin position="315"/>
        <end position="327"/>
    </location>
</feature>
<dbReference type="KEGG" id="dpp:DICPUDRAFT_78273"/>
<dbReference type="VEuPathDB" id="AmoebaDB:DICPUDRAFT_78273"/>
<accession>F0ZJ29</accession>
<feature type="compositionally biased region" description="Low complexity" evidence="1">
    <location>
        <begin position="246"/>
        <end position="261"/>
    </location>
</feature>
<dbReference type="Proteomes" id="UP000001064">
    <property type="component" value="Unassembled WGS sequence"/>
</dbReference>